<reference evidence="2" key="2">
    <citation type="journal article" date="2024" name="Plant">
        <title>Genomic evolution and insights into agronomic trait innovations of Sesamum species.</title>
        <authorList>
            <person name="Miao H."/>
            <person name="Wang L."/>
            <person name="Qu L."/>
            <person name="Liu H."/>
            <person name="Sun Y."/>
            <person name="Le M."/>
            <person name="Wang Q."/>
            <person name="Wei S."/>
            <person name="Zheng Y."/>
            <person name="Lin W."/>
            <person name="Duan Y."/>
            <person name="Cao H."/>
            <person name="Xiong S."/>
            <person name="Wang X."/>
            <person name="Wei L."/>
            <person name="Li C."/>
            <person name="Ma Q."/>
            <person name="Ju M."/>
            <person name="Zhao R."/>
            <person name="Li G."/>
            <person name="Mu C."/>
            <person name="Tian Q."/>
            <person name="Mei H."/>
            <person name="Zhang T."/>
            <person name="Gao T."/>
            <person name="Zhang H."/>
        </authorList>
    </citation>
    <scope>NUCLEOTIDE SEQUENCE</scope>
    <source>
        <strain evidence="2">K16</strain>
    </source>
</reference>
<feature type="compositionally biased region" description="Low complexity" evidence="1">
    <location>
        <begin position="60"/>
        <end position="83"/>
    </location>
</feature>
<reference evidence="2" key="1">
    <citation type="submission" date="2020-06" db="EMBL/GenBank/DDBJ databases">
        <authorList>
            <person name="Li T."/>
            <person name="Hu X."/>
            <person name="Zhang T."/>
            <person name="Song X."/>
            <person name="Zhang H."/>
            <person name="Dai N."/>
            <person name="Sheng W."/>
            <person name="Hou X."/>
            <person name="Wei L."/>
        </authorList>
    </citation>
    <scope>NUCLEOTIDE SEQUENCE</scope>
    <source>
        <strain evidence="2">K16</strain>
        <tissue evidence="2">Leaf</tissue>
    </source>
</reference>
<evidence type="ECO:0000313" key="3">
    <source>
        <dbReference type="Proteomes" id="UP001289374"/>
    </source>
</evidence>
<name>A0AAE1W7D6_9LAMI</name>
<keyword evidence="3" id="KW-1185">Reference proteome</keyword>
<dbReference type="Proteomes" id="UP001289374">
    <property type="component" value="Unassembled WGS sequence"/>
</dbReference>
<comment type="caution">
    <text evidence="2">The sequence shown here is derived from an EMBL/GenBank/DDBJ whole genome shotgun (WGS) entry which is preliminary data.</text>
</comment>
<dbReference type="EMBL" id="JACGWL010000014">
    <property type="protein sequence ID" value="KAK4388089.1"/>
    <property type="molecule type" value="Genomic_DNA"/>
</dbReference>
<feature type="region of interest" description="Disordered" evidence="1">
    <location>
        <begin position="175"/>
        <end position="217"/>
    </location>
</feature>
<accession>A0AAE1W7D6</accession>
<feature type="region of interest" description="Disordered" evidence="1">
    <location>
        <begin position="32"/>
        <end position="83"/>
    </location>
</feature>
<sequence length="367" mass="41251">MSDDQEHKFFQELRDEDSISGSLLHLSTAAHHQSATVVPPTTTSDCTTCSNPTKRHSILSPSSSQQPSCTRATLHPPSSPSTTAAAADYRLLGFTKLPLPHPFPAASPPPLRRTISEPIYSTDTFNSAAPPPHFSGFPTSPGPVLNQPLQESSNRNIVQESYTLSDTLPVIHRTVSDPNPVRNQQVVAGSGTPPLPPLSRNVSRSPSRGESPSTKRLKRMRDRLKEMSQWWNQVVREGEEEENEAENYSTDNVANVRVNFQFFTSFSDFHEESENDMENPPQEAVWVEKNGESLILHFKCPCVISALNLIIQRKKCVDWYKFHILHEMTGKNMKDVHYSTETRNPLPKEVKEQKMLHSFFINSNNPQ</sequence>
<dbReference type="AlphaFoldDB" id="A0AAE1W7D6"/>
<organism evidence="2 3">
    <name type="scientific">Sesamum angolense</name>
    <dbReference type="NCBI Taxonomy" id="2727404"/>
    <lineage>
        <taxon>Eukaryota</taxon>
        <taxon>Viridiplantae</taxon>
        <taxon>Streptophyta</taxon>
        <taxon>Embryophyta</taxon>
        <taxon>Tracheophyta</taxon>
        <taxon>Spermatophyta</taxon>
        <taxon>Magnoliopsida</taxon>
        <taxon>eudicotyledons</taxon>
        <taxon>Gunneridae</taxon>
        <taxon>Pentapetalae</taxon>
        <taxon>asterids</taxon>
        <taxon>lamiids</taxon>
        <taxon>Lamiales</taxon>
        <taxon>Pedaliaceae</taxon>
        <taxon>Sesamum</taxon>
    </lineage>
</organism>
<feature type="compositionally biased region" description="Low complexity" evidence="1">
    <location>
        <begin position="36"/>
        <end position="52"/>
    </location>
</feature>
<protein>
    <submittedName>
        <fullName evidence="2">Uncharacterized protein</fullName>
    </submittedName>
</protein>
<evidence type="ECO:0000256" key="1">
    <source>
        <dbReference type="SAM" id="MobiDB-lite"/>
    </source>
</evidence>
<gene>
    <name evidence="2" type="ORF">Sango_2415500</name>
</gene>
<evidence type="ECO:0000313" key="2">
    <source>
        <dbReference type="EMBL" id="KAK4388089.1"/>
    </source>
</evidence>
<feature type="compositionally biased region" description="Polar residues" evidence="1">
    <location>
        <begin position="200"/>
        <end position="214"/>
    </location>
</feature>
<proteinExistence type="predicted"/>